<evidence type="ECO:0000256" key="18">
    <source>
        <dbReference type="SAM" id="MobiDB-lite"/>
    </source>
</evidence>
<keyword evidence="13 19" id="KW-0472">Membrane</keyword>
<dbReference type="AlphaFoldDB" id="A0A8J6LEI1"/>
<evidence type="ECO:0000256" key="1">
    <source>
        <dbReference type="ARBA" id="ARBA00004401"/>
    </source>
</evidence>
<evidence type="ECO:0000256" key="16">
    <source>
        <dbReference type="ARBA" id="ARBA00023201"/>
    </source>
</evidence>
<evidence type="ECO:0000256" key="3">
    <source>
        <dbReference type="ARBA" id="ARBA00022448"/>
    </source>
</evidence>
<evidence type="ECO:0000256" key="10">
    <source>
        <dbReference type="ARBA" id="ARBA00022989"/>
    </source>
</evidence>
<dbReference type="InterPro" id="IPR000402">
    <property type="entry name" value="Na/K_ATPase_sub_beta"/>
</dbReference>
<evidence type="ECO:0000256" key="8">
    <source>
        <dbReference type="ARBA" id="ARBA00022958"/>
    </source>
</evidence>
<keyword evidence="7 19" id="KW-0812">Transmembrane</keyword>
<evidence type="ECO:0000256" key="14">
    <source>
        <dbReference type="ARBA" id="ARBA00023157"/>
    </source>
</evidence>
<comment type="subcellular location">
    <subcellularLocation>
        <location evidence="1">Cell membrane</location>
        <topology evidence="1">Single-pass type II membrane protein</topology>
    </subcellularLocation>
</comment>
<dbReference type="Pfam" id="PF00287">
    <property type="entry name" value="Na_K-ATPase"/>
    <property type="match status" value="1"/>
</dbReference>
<comment type="caution">
    <text evidence="20">The sequence shown here is derived from an EMBL/GenBank/DDBJ whole genome shotgun (WGS) entry which is preliminary data.</text>
</comment>
<dbReference type="PANTHER" id="PTHR11523:SF28">
    <property type="entry name" value="NA_K-ATPASE BETA SUBUNIT ISOFORM 4-RELATED"/>
    <property type="match status" value="1"/>
</dbReference>
<evidence type="ECO:0000256" key="4">
    <source>
        <dbReference type="ARBA" id="ARBA00022475"/>
    </source>
</evidence>
<keyword evidence="3" id="KW-0813">Transport</keyword>
<evidence type="ECO:0000256" key="15">
    <source>
        <dbReference type="ARBA" id="ARBA00023180"/>
    </source>
</evidence>
<sequence length="381" mass="43427">MAKEELDLVTGEEEKPTSKNMGRRDSIERVPSEFPDGGQKGRSVLHQAPKAGKMGRFQAIPVEPGDQPVPGQDRIQLGAINQIRGKILRRAVIDSPRYEYLGSDDSSELGKILLFYLIFYAALVGFFAAMLAVFYQTLDDTKPKWQMDNSLIGSNPGLGFRPMPPDSNVESTLIWYDTREPKNRMTWTENLDEFLEPYTREPRPENAQNCDKTKPEENKFCDFKLTEEQFAPCTKQFGYGFGSTEGGGPCIFLKLNKIFGWVPDYYTNATIPEDMPKYLKKIIAEEEPKGTHRIVWVDCAGENPADVENIGPVNYHPYRGFKEKYFPFTNVKGYVSPLVAVHFEKPTRGVLINIECKAWARNIHHDRVDRRGSVHFELMID</sequence>
<keyword evidence="5" id="KW-0633">Potassium transport</keyword>
<evidence type="ECO:0000256" key="5">
    <source>
        <dbReference type="ARBA" id="ARBA00022538"/>
    </source>
</evidence>
<evidence type="ECO:0000256" key="11">
    <source>
        <dbReference type="ARBA" id="ARBA00023053"/>
    </source>
</evidence>
<dbReference type="Gene3D" id="1.20.5.170">
    <property type="match status" value="1"/>
</dbReference>
<keyword evidence="12" id="KW-0406">Ion transport</keyword>
<keyword evidence="21" id="KW-1185">Reference proteome</keyword>
<evidence type="ECO:0000256" key="2">
    <source>
        <dbReference type="ARBA" id="ARBA00005876"/>
    </source>
</evidence>
<evidence type="ECO:0000313" key="21">
    <source>
        <dbReference type="Proteomes" id="UP000719412"/>
    </source>
</evidence>
<keyword evidence="6" id="KW-0740">Sodium/potassium transport</keyword>
<reference evidence="20" key="2">
    <citation type="submission" date="2021-08" db="EMBL/GenBank/DDBJ databases">
        <authorList>
            <person name="Eriksson T."/>
        </authorList>
    </citation>
    <scope>NUCLEOTIDE SEQUENCE</scope>
    <source>
        <strain evidence="20">Stoneville</strain>
        <tissue evidence="20">Whole head</tissue>
    </source>
</reference>
<organism evidence="20 21">
    <name type="scientific">Tenebrio molitor</name>
    <name type="common">Yellow mealworm beetle</name>
    <dbReference type="NCBI Taxonomy" id="7067"/>
    <lineage>
        <taxon>Eukaryota</taxon>
        <taxon>Metazoa</taxon>
        <taxon>Ecdysozoa</taxon>
        <taxon>Arthropoda</taxon>
        <taxon>Hexapoda</taxon>
        <taxon>Insecta</taxon>
        <taxon>Pterygota</taxon>
        <taxon>Neoptera</taxon>
        <taxon>Endopterygota</taxon>
        <taxon>Coleoptera</taxon>
        <taxon>Polyphaga</taxon>
        <taxon>Cucujiformia</taxon>
        <taxon>Tenebrionidae</taxon>
        <taxon>Tenebrio</taxon>
    </lineage>
</organism>
<keyword evidence="4" id="KW-1003">Cell membrane</keyword>
<dbReference type="GO" id="GO:0001671">
    <property type="term" value="F:ATPase activator activity"/>
    <property type="evidence" value="ECO:0007669"/>
    <property type="project" value="TreeGrafter"/>
</dbReference>
<keyword evidence="16" id="KW-0739">Sodium transport</keyword>
<proteinExistence type="inferred from homology"/>
<dbReference type="EMBL" id="JABDTM020013345">
    <property type="protein sequence ID" value="KAH0819909.1"/>
    <property type="molecule type" value="Genomic_DNA"/>
</dbReference>
<dbReference type="PANTHER" id="PTHR11523">
    <property type="entry name" value="SODIUM/POTASSIUM-DEPENDENT ATPASE BETA SUBUNIT"/>
    <property type="match status" value="1"/>
</dbReference>
<evidence type="ECO:0000256" key="19">
    <source>
        <dbReference type="SAM" id="Phobius"/>
    </source>
</evidence>
<evidence type="ECO:0000256" key="17">
    <source>
        <dbReference type="ARBA" id="ARBA00025540"/>
    </source>
</evidence>
<evidence type="ECO:0000256" key="12">
    <source>
        <dbReference type="ARBA" id="ARBA00023065"/>
    </source>
</evidence>
<dbReference type="Gene3D" id="2.60.40.1660">
    <property type="entry name" value="Na, k-atpase alpha subunit"/>
    <property type="match status" value="1"/>
</dbReference>
<evidence type="ECO:0000313" key="20">
    <source>
        <dbReference type="EMBL" id="KAH0819909.1"/>
    </source>
</evidence>
<keyword evidence="14" id="KW-1015">Disulfide bond</keyword>
<dbReference type="GO" id="GO:1990573">
    <property type="term" value="P:potassium ion import across plasma membrane"/>
    <property type="evidence" value="ECO:0007669"/>
    <property type="project" value="TreeGrafter"/>
</dbReference>
<dbReference type="GO" id="GO:0036376">
    <property type="term" value="P:sodium ion export across plasma membrane"/>
    <property type="evidence" value="ECO:0007669"/>
    <property type="project" value="TreeGrafter"/>
</dbReference>
<evidence type="ECO:0000256" key="13">
    <source>
        <dbReference type="ARBA" id="ARBA00023136"/>
    </source>
</evidence>
<keyword evidence="8" id="KW-0630">Potassium</keyword>
<keyword evidence="10 19" id="KW-1133">Transmembrane helix</keyword>
<dbReference type="GO" id="GO:0006883">
    <property type="term" value="P:intracellular sodium ion homeostasis"/>
    <property type="evidence" value="ECO:0007669"/>
    <property type="project" value="TreeGrafter"/>
</dbReference>
<dbReference type="GO" id="GO:0005890">
    <property type="term" value="C:sodium:potassium-exchanging ATPase complex"/>
    <property type="evidence" value="ECO:0007669"/>
    <property type="project" value="InterPro"/>
</dbReference>
<dbReference type="Proteomes" id="UP000719412">
    <property type="component" value="Unassembled WGS sequence"/>
</dbReference>
<accession>A0A8J6LEI1</accession>
<keyword evidence="15" id="KW-0325">Glycoprotein</keyword>
<protein>
    <recommendedName>
        <fullName evidence="22">Sodium/potassium-transporting ATPase subunit beta-2</fullName>
    </recommendedName>
</protein>
<gene>
    <name evidence="20" type="ORF">GEV33_002882</name>
</gene>
<keyword evidence="11" id="KW-0915">Sodium</keyword>
<reference evidence="20" key="1">
    <citation type="journal article" date="2020" name="J Insects Food Feed">
        <title>The yellow mealworm (Tenebrio molitor) genome: a resource for the emerging insects as food and feed industry.</title>
        <authorList>
            <person name="Eriksson T."/>
            <person name="Andere A."/>
            <person name="Kelstrup H."/>
            <person name="Emery V."/>
            <person name="Picard C."/>
        </authorList>
    </citation>
    <scope>NUCLEOTIDE SEQUENCE</scope>
    <source>
        <strain evidence="20">Stoneville</strain>
        <tissue evidence="20">Whole head</tissue>
    </source>
</reference>
<dbReference type="FunFam" id="2.60.40.1660:FF:000004">
    <property type="entry name" value="sodium/potassium-transporting ATPase subunit beta-2"/>
    <property type="match status" value="1"/>
</dbReference>
<dbReference type="GO" id="GO:0030007">
    <property type="term" value="P:intracellular potassium ion homeostasis"/>
    <property type="evidence" value="ECO:0007669"/>
    <property type="project" value="TreeGrafter"/>
</dbReference>
<comment type="similarity">
    <text evidence="2">Belongs to the X(+)/potassium ATPases subunit beta family.</text>
</comment>
<feature type="compositionally biased region" description="Basic and acidic residues" evidence="18">
    <location>
        <begin position="1"/>
        <end position="31"/>
    </location>
</feature>
<name>A0A8J6LEI1_TENMO</name>
<comment type="function">
    <text evidence="17">This is the non-catalytic component of the active enzyme, which catalyzes the hydrolysis of ATP coupled with the exchange of Na(+) and K(+) ions across the plasma membrane. The beta subunit regulates, through assembly of alpha/beta heterodimers, the number of sodium pumps transported to the plasma membrane.</text>
</comment>
<evidence type="ECO:0000256" key="9">
    <source>
        <dbReference type="ARBA" id="ARBA00022968"/>
    </source>
</evidence>
<evidence type="ECO:0008006" key="22">
    <source>
        <dbReference type="Google" id="ProtNLM"/>
    </source>
</evidence>
<dbReference type="InterPro" id="IPR038702">
    <property type="entry name" value="Na/K_ATPase_sub_beta_sf"/>
</dbReference>
<feature type="region of interest" description="Disordered" evidence="18">
    <location>
        <begin position="1"/>
        <end position="47"/>
    </location>
</feature>
<evidence type="ECO:0000256" key="6">
    <source>
        <dbReference type="ARBA" id="ARBA00022607"/>
    </source>
</evidence>
<feature type="transmembrane region" description="Helical" evidence="19">
    <location>
        <begin position="113"/>
        <end position="135"/>
    </location>
</feature>
<evidence type="ECO:0000256" key="7">
    <source>
        <dbReference type="ARBA" id="ARBA00022692"/>
    </source>
</evidence>
<keyword evidence="9" id="KW-0735">Signal-anchor</keyword>